<dbReference type="InterPro" id="IPR044913">
    <property type="entry name" value="P_trefoil_dom_sf"/>
</dbReference>
<comment type="caution">
    <text evidence="12">Lacks conserved residue(s) required for the propagation of feature annotation.</text>
</comment>
<dbReference type="EC" id="3.2.1.20" evidence="4"/>
<proteinExistence type="inferred from homology"/>
<dbReference type="Pfam" id="PF01055">
    <property type="entry name" value="Glyco_hydro_31_2nd"/>
    <property type="match status" value="2"/>
</dbReference>
<evidence type="ECO:0000256" key="8">
    <source>
        <dbReference type="ARBA" id="ARBA00023157"/>
    </source>
</evidence>
<dbReference type="PANTHER" id="PTHR22762">
    <property type="entry name" value="ALPHA-GLUCOSIDASE"/>
    <property type="match status" value="1"/>
</dbReference>
<protein>
    <recommendedName>
        <fullName evidence="4">alpha-glucosidase</fullName>
        <ecNumber evidence="4">3.2.1.20</ecNumber>
    </recommendedName>
    <alternativeName>
        <fullName evidence="11">Maltase</fullName>
    </alternativeName>
</protein>
<dbReference type="SUPFAM" id="SSF51011">
    <property type="entry name" value="Glycosyl hydrolase domain"/>
    <property type="match status" value="2"/>
</dbReference>
<evidence type="ECO:0000259" key="14">
    <source>
        <dbReference type="PROSITE" id="PS51448"/>
    </source>
</evidence>
<evidence type="ECO:0000256" key="6">
    <source>
        <dbReference type="ARBA" id="ARBA00022801"/>
    </source>
</evidence>
<dbReference type="SMART" id="SM00018">
    <property type="entry name" value="PD"/>
    <property type="match status" value="2"/>
</dbReference>
<dbReference type="GO" id="GO:0004558">
    <property type="term" value="F:alpha-1,4-glucosidase activity"/>
    <property type="evidence" value="ECO:0007669"/>
    <property type="project" value="TreeGrafter"/>
</dbReference>
<name>A0A819LI78_9BILA</name>
<dbReference type="Gene3D" id="2.60.40.1180">
    <property type="entry name" value="Golgi alpha-mannosidase II"/>
    <property type="match status" value="4"/>
</dbReference>
<evidence type="ECO:0000256" key="5">
    <source>
        <dbReference type="ARBA" id="ARBA00022729"/>
    </source>
</evidence>
<gene>
    <name evidence="15" type="ORF">JBS370_LOCUS24306</name>
</gene>
<dbReference type="GO" id="GO:0005975">
    <property type="term" value="P:carbohydrate metabolic process"/>
    <property type="evidence" value="ECO:0007669"/>
    <property type="project" value="InterPro"/>
</dbReference>
<dbReference type="Gene3D" id="2.60.40.1760">
    <property type="entry name" value="glycosyl hydrolase (family 31)"/>
    <property type="match status" value="2"/>
</dbReference>
<dbReference type="Proteomes" id="UP000663836">
    <property type="component" value="Unassembled WGS sequence"/>
</dbReference>
<dbReference type="InterPro" id="IPR013780">
    <property type="entry name" value="Glyco_hydro_b"/>
</dbReference>
<feature type="domain" description="P-type" evidence="14">
    <location>
        <begin position="937"/>
        <end position="1001"/>
    </location>
</feature>
<evidence type="ECO:0000313" key="15">
    <source>
        <dbReference type="EMBL" id="CAF3965011.1"/>
    </source>
</evidence>
<dbReference type="InterPro" id="IPR030459">
    <property type="entry name" value="Glyco_hydro_31_CS"/>
</dbReference>
<dbReference type="InterPro" id="IPR048395">
    <property type="entry name" value="Glyco_hydro_31_C"/>
</dbReference>
<dbReference type="PROSITE" id="PS00129">
    <property type="entry name" value="GLYCOSYL_HYDROL_F31_1"/>
    <property type="match status" value="1"/>
</dbReference>
<keyword evidence="6" id="KW-0378">Hydrolase</keyword>
<evidence type="ECO:0000256" key="2">
    <source>
        <dbReference type="ARBA" id="ARBA00004370"/>
    </source>
</evidence>
<keyword evidence="5 13" id="KW-0732">Signal</keyword>
<dbReference type="SUPFAM" id="SSF51445">
    <property type="entry name" value="(Trans)glycosidases"/>
    <property type="match status" value="2"/>
</dbReference>
<evidence type="ECO:0000256" key="10">
    <source>
        <dbReference type="ARBA" id="ARBA00023295"/>
    </source>
</evidence>
<dbReference type="Pfam" id="PF00088">
    <property type="entry name" value="Trefoil"/>
    <property type="match status" value="1"/>
</dbReference>
<accession>A0A819LI78</accession>
<dbReference type="InterPro" id="IPR017853">
    <property type="entry name" value="GH"/>
</dbReference>
<evidence type="ECO:0000256" key="12">
    <source>
        <dbReference type="PROSITE-ProRule" id="PRU00779"/>
    </source>
</evidence>
<dbReference type="FunFam" id="3.20.20.80:FF:000016">
    <property type="entry name" value="Maltase-glucoamylase, intestinal"/>
    <property type="match status" value="2"/>
</dbReference>
<evidence type="ECO:0000256" key="7">
    <source>
        <dbReference type="ARBA" id="ARBA00023136"/>
    </source>
</evidence>
<comment type="similarity">
    <text evidence="3">Belongs to the glycosyl hydrolase 31 family.</text>
</comment>
<dbReference type="Pfam" id="PF21365">
    <property type="entry name" value="Glyco_hydro_31_3rd"/>
    <property type="match status" value="2"/>
</dbReference>
<evidence type="ECO:0000256" key="1">
    <source>
        <dbReference type="ARBA" id="ARBA00001657"/>
    </source>
</evidence>
<evidence type="ECO:0000256" key="11">
    <source>
        <dbReference type="ARBA" id="ARBA00041343"/>
    </source>
</evidence>
<dbReference type="Pfam" id="PF13802">
    <property type="entry name" value="Gal_mutarotas_2"/>
    <property type="match status" value="1"/>
</dbReference>
<comment type="subcellular location">
    <subcellularLocation>
        <location evidence="2">Membrane</location>
    </subcellularLocation>
</comment>
<dbReference type="InterPro" id="IPR030458">
    <property type="entry name" value="Glyco_hydro_31_AS"/>
</dbReference>
<dbReference type="CDD" id="cd00111">
    <property type="entry name" value="Trefoil"/>
    <property type="match status" value="2"/>
</dbReference>
<dbReference type="InterPro" id="IPR000322">
    <property type="entry name" value="Glyco_hydro_31_TIM"/>
</dbReference>
<reference evidence="15" key="1">
    <citation type="submission" date="2021-02" db="EMBL/GenBank/DDBJ databases">
        <authorList>
            <person name="Nowell W R."/>
        </authorList>
    </citation>
    <scope>NUCLEOTIDE SEQUENCE</scope>
</reference>
<comment type="caution">
    <text evidence="15">The sequence shown here is derived from an EMBL/GenBank/DDBJ whole genome shotgun (WGS) entry which is preliminary data.</text>
</comment>
<feature type="signal peptide" evidence="13">
    <location>
        <begin position="1"/>
        <end position="19"/>
    </location>
</feature>
<dbReference type="SUPFAM" id="SSF74650">
    <property type="entry name" value="Galactose mutarotase-like"/>
    <property type="match status" value="2"/>
</dbReference>
<dbReference type="EMBL" id="CAJOBD010003770">
    <property type="protein sequence ID" value="CAF3965011.1"/>
    <property type="molecule type" value="Genomic_DNA"/>
</dbReference>
<dbReference type="Gene3D" id="3.20.20.80">
    <property type="entry name" value="Glycosidases"/>
    <property type="match status" value="2"/>
</dbReference>
<dbReference type="SUPFAM" id="SSF57492">
    <property type="entry name" value="Trefoil"/>
    <property type="match status" value="2"/>
</dbReference>
<dbReference type="CDD" id="cd06602">
    <property type="entry name" value="GH31_MGAM_SI_GAA"/>
    <property type="match status" value="2"/>
</dbReference>
<comment type="catalytic activity">
    <reaction evidence="1">
        <text>Hydrolysis of terminal, non-reducing (1-&gt;4)-linked alpha-D-glucose residues with release of alpha-D-glucose.</text>
        <dbReference type="EC" id="3.2.1.20"/>
    </reaction>
</comment>
<evidence type="ECO:0000256" key="13">
    <source>
        <dbReference type="SAM" id="SignalP"/>
    </source>
</evidence>
<dbReference type="InterPro" id="IPR025887">
    <property type="entry name" value="Glyco_hydro_31_N_dom"/>
</dbReference>
<dbReference type="PROSITE" id="PS51448">
    <property type="entry name" value="P_TREFOIL_2"/>
    <property type="match status" value="1"/>
</dbReference>
<evidence type="ECO:0000256" key="9">
    <source>
        <dbReference type="ARBA" id="ARBA00023180"/>
    </source>
</evidence>
<dbReference type="GO" id="GO:0030246">
    <property type="term" value="F:carbohydrate binding"/>
    <property type="evidence" value="ECO:0007669"/>
    <property type="project" value="InterPro"/>
</dbReference>
<keyword evidence="8" id="KW-1015">Disulfide bond</keyword>
<keyword evidence="9" id="KW-0325">Glycoprotein</keyword>
<dbReference type="PANTHER" id="PTHR22762:SF133">
    <property type="entry name" value="P-TYPE DOMAIN-CONTAINING PROTEIN"/>
    <property type="match status" value="1"/>
</dbReference>
<organism evidence="15 16">
    <name type="scientific">Rotaria sordida</name>
    <dbReference type="NCBI Taxonomy" id="392033"/>
    <lineage>
        <taxon>Eukaryota</taxon>
        <taxon>Metazoa</taxon>
        <taxon>Spiralia</taxon>
        <taxon>Gnathifera</taxon>
        <taxon>Rotifera</taxon>
        <taxon>Eurotatoria</taxon>
        <taxon>Bdelloidea</taxon>
        <taxon>Philodinida</taxon>
        <taxon>Philodinidae</taxon>
        <taxon>Rotaria</taxon>
    </lineage>
</organism>
<sequence>MCRLVTIFILIGLTVIVFANDRLYKSMERIDCYPERESPFSNFSKEACLIRNCLFDDNALQNEIQCYLRSNYGYILESDVQQTDNGIRLRLRRNQAVASMFPTPIDNVMLDVQYYTNDILRFKLYDADNQRYEVPIPLTSSPGRASLPQYEFIYSSNSSRDNIFSFRIQRRIIGTILFDTSPGGLVLNNQFLQIVTRLQSPHIYGFGENNHDTLKHNVDEHKTWGIFARDQGTNWDTNANHYGSHPFYLVMEQIPHSAQVPSGNMHGVLLLNSNAMDYSFSSMPSLTMRTIGGILDFFVFLGPKPEQVIQQYTWLVGRSILPPYWSLGFQLARWNYSNLTHMQNVVKRNRDAGIPLDVQYADIDYMNEKKLFTIDPINYRGLKEYFAQLNTEGIRTIITLDPGSIDDQIYYAPTIEGIQEDVFIKWNDGQTPVKGSCWPGDVFFPDFFTNQAQVWWSRWISDFQRVSLSFDGLCIDMNEPALFDTNNEIPWNSMQTGSNYTLKCPNNGWDDPPYRTKAVFRYDINLNRAGRLSDHTMCMSIRQGDIDLKTNQSKYLHYDVHSLYGWSQTKPTLDIMRTITGKRSLVLPRSTFVGSGQWSGHWLGDNEATWHEMKRSLIGMIEFNWFGIPFNGADICGFDKTPSEEMCIRWMQVGAFYPYSRNHNIWKTPDQDPASWSSTAVSIMVSVLRIRYTLLPYYYTLFYKAHTQGLTVIRPLFHEYPTDKTTLDLYLQFLIGSHLMIAPVTDHGARQVQVYIPSLYWYNFYTGVRIASEQKFISMDAPLNTIPILLRGGAILPTQGYANNTKYSRENPFGLIIVLDSNGNAEGDLFYDDGESIDTIGSKTYFYATYKCSMNDRQLFINIIENNYAHMANLTLNSLMIYGLDRIPAAINVDGNELRPIIQRRQQIIEIRELQLTMHENHLITWQYLDIPVVEPREIIITDPKYRIDCYPDFDEYKLFCTIDRSPNQTVLTITNQLCAARGCTWDSNTTTNIPSCYIPIEKGGYNLTKPPNQLSDAITIYTLSRLSTKPIQVRSLISAELIYKYSLTNRVMETRMNDFSMFGGDINDLQVQVSLSGSDKIRMIIRDAHAQRYEVPIPIIWKPSAPLTSSLSKIKFEITKTPYGQVGFQVQRTNTQLILFDTSFFANGFIYDDKFIQIITTIPSRNIYGFGENTHLNFRHILTGSFRYSMFARDQPPGGGNENLYGAHPFYMVIEPDGQAFGVFILNSNAQDYKFDEFDNDQAMLTYRTVGGILDIFFFAGPRPEDVIRQYQTVIGKPYIPPYWALGFQLSRYGYNTLDNMKAAMMRTLNASIPLDVMYGDIDYFRKRLDFTWDPVNFDGLPEYVDWLHGQGMKFITILDPAIDSEEANYSVYTEGQKADIWIKWPQDRNLQFNETGNRNMLGYVWPDGKTVFPNFFYPSAHTWWKSQIIDYHTKLKFDGLWIDMNEPANFDTNKEKPWNWNRPEPWNLHCPVDHEPLEKPPYKTASCGDYLSDKTLCMIGEQVDGQGKIYHHYDVHSLYGWSEIIATLPAARATENKRSIIISRSTFPTSGSFSGHWLGDNTADWSHLKHNIIGILEFNLFGIPYIGADICGYFRNTTEQLCQRWMQLGAFNPFFRNHNGFNYIDQDPGRFSTEVVTSNRHAVELRYTLNPYLYTLFHRVHISGGTVVRSMAHEFPSIAECWALDEQFLWGSSLLIAPVIYENHIHKSIYLPTTERWFDYYTGQEQTTLANISVSAPYDFIPLLLRGGIIIPHQQSAMNTVASRKKPMYLIIALNKEQRASGDLFWDDGESIDTYENLIYNYFIFNFNSQQLKLEPWTYNYPQMGDDVKLDEIKIYGMNKQPTTVIWNGQNLIASKWTFNATKNVLHMKMLALNMAKIHRFAFI</sequence>
<dbReference type="CDD" id="cd14752">
    <property type="entry name" value="GH31_N"/>
    <property type="match status" value="2"/>
</dbReference>
<keyword evidence="7" id="KW-0472">Membrane</keyword>
<feature type="chain" id="PRO_5032451712" description="alpha-glucosidase" evidence="13">
    <location>
        <begin position="20"/>
        <end position="1886"/>
    </location>
</feature>
<evidence type="ECO:0000256" key="3">
    <source>
        <dbReference type="ARBA" id="ARBA00007806"/>
    </source>
</evidence>
<dbReference type="InterPro" id="IPR000519">
    <property type="entry name" value="P_trefoil_dom"/>
</dbReference>
<dbReference type="GO" id="GO:0016020">
    <property type="term" value="C:membrane"/>
    <property type="evidence" value="ECO:0007669"/>
    <property type="project" value="UniProtKB-SubCell"/>
</dbReference>
<evidence type="ECO:0000313" key="16">
    <source>
        <dbReference type="Proteomes" id="UP000663836"/>
    </source>
</evidence>
<dbReference type="Gene3D" id="4.10.110.10">
    <property type="entry name" value="Spasmolytic Protein, domain 1"/>
    <property type="match status" value="2"/>
</dbReference>
<dbReference type="InterPro" id="IPR011013">
    <property type="entry name" value="Gal_mutarotase_sf_dom"/>
</dbReference>
<keyword evidence="10" id="KW-0326">Glycosidase</keyword>
<dbReference type="PROSITE" id="PS00707">
    <property type="entry name" value="GLYCOSYL_HYDROL_F31_2"/>
    <property type="match status" value="1"/>
</dbReference>
<evidence type="ECO:0000256" key="4">
    <source>
        <dbReference type="ARBA" id="ARBA00012741"/>
    </source>
</evidence>